<dbReference type="OrthoDB" id="187854at2"/>
<dbReference type="Pfam" id="PF11138">
    <property type="entry name" value="DUF2911"/>
    <property type="match status" value="1"/>
</dbReference>
<dbReference type="AlphaFoldDB" id="A0A504JIF4"/>
<dbReference type="SUPFAM" id="SSF48452">
    <property type="entry name" value="TPR-like"/>
    <property type="match status" value="1"/>
</dbReference>
<proteinExistence type="predicted"/>
<organism evidence="1 2">
    <name type="scientific">Aquimarina algicola</name>
    <dbReference type="NCBI Taxonomy" id="2589995"/>
    <lineage>
        <taxon>Bacteria</taxon>
        <taxon>Pseudomonadati</taxon>
        <taxon>Bacteroidota</taxon>
        <taxon>Flavobacteriia</taxon>
        <taxon>Flavobacteriales</taxon>
        <taxon>Flavobacteriaceae</taxon>
        <taxon>Aquimarina</taxon>
    </lineage>
</organism>
<evidence type="ECO:0000313" key="1">
    <source>
        <dbReference type="EMBL" id="TPN86271.1"/>
    </source>
</evidence>
<dbReference type="Proteomes" id="UP000315540">
    <property type="component" value="Unassembled WGS sequence"/>
</dbReference>
<evidence type="ECO:0000313" key="2">
    <source>
        <dbReference type="Proteomes" id="UP000315540"/>
    </source>
</evidence>
<sequence>MKLSFLKILFIFLIAPFFVNAQINKPSLSPRIVKELQVGLANVTLDYGRPSTGDRQIFGALIPYGKLWRTGANASTKISIDRDVQLAKQNIPAGSYGLYTIPGEKNWTIIIHKNTKLWGAGNYNQADDLLRFTVPTIKIKDKVETLAIYFERFNANGGDLVIAWEHTKVVIPLFIDSDPILFKEIEEKILKATGEIKAQTYFDAAQFYYHKGKDFDIAAEWFDKAIVMKPKAFWYKYYRAELAYHVKDYKTAKEKATQSLDQAKTSESGDYGYIAKCELLLQKINTQK</sequence>
<reference evidence="1 2" key="1">
    <citation type="submission" date="2019-06" db="EMBL/GenBank/DDBJ databases">
        <authorList>
            <person name="Meng X."/>
        </authorList>
    </citation>
    <scope>NUCLEOTIDE SEQUENCE [LARGE SCALE GENOMIC DNA]</scope>
    <source>
        <strain evidence="1 2">M625</strain>
    </source>
</reference>
<dbReference type="RefSeq" id="WP_140593798.1">
    <property type="nucleotide sequence ID" value="NZ_VFWZ01000003.1"/>
</dbReference>
<dbReference type="InterPro" id="IPR021314">
    <property type="entry name" value="DUF2911"/>
</dbReference>
<name>A0A504JIF4_9FLAO</name>
<gene>
    <name evidence="1" type="ORF">FHK87_13470</name>
</gene>
<protein>
    <submittedName>
        <fullName evidence="1">DUF2911 domain-containing protein</fullName>
    </submittedName>
</protein>
<comment type="caution">
    <text evidence="1">The sequence shown here is derived from an EMBL/GenBank/DDBJ whole genome shotgun (WGS) entry which is preliminary data.</text>
</comment>
<dbReference type="InterPro" id="IPR011990">
    <property type="entry name" value="TPR-like_helical_dom_sf"/>
</dbReference>
<dbReference type="EMBL" id="VFWZ01000003">
    <property type="protein sequence ID" value="TPN86271.1"/>
    <property type="molecule type" value="Genomic_DNA"/>
</dbReference>
<dbReference type="Gene3D" id="1.25.40.10">
    <property type="entry name" value="Tetratricopeptide repeat domain"/>
    <property type="match status" value="1"/>
</dbReference>
<keyword evidence="2" id="KW-1185">Reference proteome</keyword>
<accession>A0A504JIF4</accession>